<dbReference type="CDD" id="cd01647">
    <property type="entry name" value="RT_LTR"/>
    <property type="match status" value="1"/>
</dbReference>
<sequence>MPRTRSHTDITESSVESNNNNMAAANESPSASRAPFVDGSAPSSSSPSIVMTEQQLLRLVQLLQMQSPAPAATCASPSPALSQGNFAKCTARFDGAKESDVVAFIDAIEVYKECVSMEDSIALRGLPMLFTGLAATWWQGVKASIESWSNAMDLLKQTYGPRLPPHRIYREIFSKEQGDETTDMFVCRVRALIAQLPPGSLKEDVQLVMVYGLLSTRIREKIPLSGFKLYAELLSQARRLEDLFEEGRPRQRKTDAGDGLSPAIPQKSASPSISTVKTKSRLLCGYCKRYGHEKADCSRLRERNQTKATDGTSSPPSVSSLVCFGCGAPGVIRANCTTCRASSTSSAMPFQAVAAVSATCQPRSRPVMRVGMYGEYARLLVDTGAKQSIASDSLRNFLCKNNHVFHKVHYDFKFANGVTNSDIVETALVDVTVQGVVVPTQFVVLPGATESLLGINFVRDAGMVLDFRRDIWSLRDKPGSFPLEYENVGTRIVCSMVDLLREDEATRLTVEERVQLSNDLDNNRDIFEPGGAATSFAVHRIDTGDHPPISVPPYRVTPAKKNILKKEIDKMLQEGIIEEADSEWTSPVVLVPKKDGTVRFCVDYRKLNHITRADKYPLPLIDELIQSTKCNSVMSTIDLKSGYWQIEVAPEDRDKTAFVSPFGTFRFRRMPFGLRHAPSTFQRLIDRFRSGLKDMTVVCYLDLDFDHIR</sequence>
<dbReference type="AlphaFoldDB" id="A0A921ZRC8"/>
<dbReference type="EMBL" id="JH668894">
    <property type="protein sequence ID" value="KAG6462837.1"/>
    <property type="molecule type" value="Genomic_DNA"/>
</dbReference>
<feature type="domain" description="Retrotransposon gag" evidence="5">
    <location>
        <begin position="127"/>
        <end position="210"/>
    </location>
</feature>
<dbReference type="PANTHER" id="PTHR24559">
    <property type="entry name" value="TRANSPOSON TY3-I GAG-POL POLYPROTEIN"/>
    <property type="match status" value="1"/>
</dbReference>
<evidence type="ECO:0000313" key="7">
    <source>
        <dbReference type="Proteomes" id="UP000791440"/>
    </source>
</evidence>
<evidence type="ECO:0008006" key="8">
    <source>
        <dbReference type="Google" id="ProtNLM"/>
    </source>
</evidence>
<feature type="compositionally biased region" description="Basic and acidic residues" evidence="2">
    <location>
        <begin position="1"/>
        <end position="10"/>
    </location>
</feature>
<evidence type="ECO:0000259" key="4">
    <source>
        <dbReference type="Pfam" id="PF00078"/>
    </source>
</evidence>
<evidence type="ECO:0000256" key="1">
    <source>
        <dbReference type="ARBA" id="ARBA00022801"/>
    </source>
</evidence>
<dbReference type="FunFam" id="3.10.10.10:FF:000002">
    <property type="entry name" value="Retrovirus-related Pol polyprotein from transposon 17.6-like protein"/>
    <property type="match status" value="1"/>
</dbReference>
<feature type="compositionally biased region" description="Low complexity" evidence="2">
    <location>
        <begin position="12"/>
        <end position="32"/>
    </location>
</feature>
<feature type="region of interest" description="Disordered" evidence="2">
    <location>
        <begin position="245"/>
        <end position="273"/>
    </location>
</feature>
<reference evidence="6" key="2">
    <citation type="submission" date="2020-12" db="EMBL/GenBank/DDBJ databases">
        <authorList>
            <person name="Kanost M."/>
        </authorList>
    </citation>
    <scope>NUCLEOTIDE SEQUENCE</scope>
</reference>
<dbReference type="InterPro" id="IPR018061">
    <property type="entry name" value="Retropepsins"/>
</dbReference>
<feature type="domain" description="Reverse transcriptase" evidence="4">
    <location>
        <begin position="591"/>
        <end position="702"/>
    </location>
</feature>
<proteinExistence type="predicted"/>
<organism evidence="6 7">
    <name type="scientific">Manduca sexta</name>
    <name type="common">Tobacco hawkmoth</name>
    <name type="synonym">Tobacco hornworm</name>
    <dbReference type="NCBI Taxonomy" id="7130"/>
    <lineage>
        <taxon>Eukaryota</taxon>
        <taxon>Metazoa</taxon>
        <taxon>Ecdysozoa</taxon>
        <taxon>Arthropoda</taxon>
        <taxon>Hexapoda</taxon>
        <taxon>Insecta</taxon>
        <taxon>Pterygota</taxon>
        <taxon>Neoptera</taxon>
        <taxon>Endopterygota</taxon>
        <taxon>Lepidoptera</taxon>
        <taxon>Glossata</taxon>
        <taxon>Ditrysia</taxon>
        <taxon>Bombycoidea</taxon>
        <taxon>Sphingidae</taxon>
        <taxon>Sphinginae</taxon>
        <taxon>Sphingini</taxon>
        <taxon>Manduca</taxon>
    </lineage>
</organism>
<evidence type="ECO:0000259" key="5">
    <source>
        <dbReference type="Pfam" id="PF03732"/>
    </source>
</evidence>
<reference evidence="6" key="1">
    <citation type="journal article" date="2016" name="Insect Biochem. Mol. Biol.">
        <title>Multifaceted biological insights from a draft genome sequence of the tobacco hornworm moth, Manduca sexta.</title>
        <authorList>
            <person name="Kanost M.R."/>
            <person name="Arrese E.L."/>
            <person name="Cao X."/>
            <person name="Chen Y.R."/>
            <person name="Chellapilla S."/>
            <person name="Goldsmith M.R."/>
            <person name="Grosse-Wilde E."/>
            <person name="Heckel D.G."/>
            <person name="Herndon N."/>
            <person name="Jiang H."/>
            <person name="Papanicolaou A."/>
            <person name="Qu J."/>
            <person name="Soulages J.L."/>
            <person name="Vogel H."/>
            <person name="Walters J."/>
            <person name="Waterhouse R.M."/>
            <person name="Ahn S.J."/>
            <person name="Almeida F.C."/>
            <person name="An C."/>
            <person name="Aqrawi P."/>
            <person name="Bretschneider A."/>
            <person name="Bryant W.B."/>
            <person name="Bucks S."/>
            <person name="Chao H."/>
            <person name="Chevignon G."/>
            <person name="Christen J.M."/>
            <person name="Clarke D.F."/>
            <person name="Dittmer N.T."/>
            <person name="Ferguson L.C.F."/>
            <person name="Garavelou S."/>
            <person name="Gordon K.H.J."/>
            <person name="Gunaratna R.T."/>
            <person name="Han Y."/>
            <person name="Hauser F."/>
            <person name="He Y."/>
            <person name="Heidel-Fischer H."/>
            <person name="Hirsh A."/>
            <person name="Hu Y."/>
            <person name="Jiang H."/>
            <person name="Kalra D."/>
            <person name="Klinner C."/>
            <person name="Konig C."/>
            <person name="Kovar C."/>
            <person name="Kroll A.R."/>
            <person name="Kuwar S.S."/>
            <person name="Lee S.L."/>
            <person name="Lehman R."/>
            <person name="Li K."/>
            <person name="Li Z."/>
            <person name="Liang H."/>
            <person name="Lovelace S."/>
            <person name="Lu Z."/>
            <person name="Mansfield J.H."/>
            <person name="McCulloch K.J."/>
            <person name="Mathew T."/>
            <person name="Morton B."/>
            <person name="Muzny D.M."/>
            <person name="Neunemann D."/>
            <person name="Ongeri F."/>
            <person name="Pauchet Y."/>
            <person name="Pu L.L."/>
            <person name="Pyrousis I."/>
            <person name="Rao X.J."/>
            <person name="Redding A."/>
            <person name="Roesel C."/>
            <person name="Sanchez-Gracia A."/>
            <person name="Schaack S."/>
            <person name="Shukla A."/>
            <person name="Tetreau G."/>
            <person name="Wang Y."/>
            <person name="Xiong G.H."/>
            <person name="Traut W."/>
            <person name="Walsh T.K."/>
            <person name="Worley K.C."/>
            <person name="Wu D."/>
            <person name="Wu W."/>
            <person name="Wu Y.Q."/>
            <person name="Zhang X."/>
            <person name="Zou Z."/>
            <person name="Zucker H."/>
            <person name="Briscoe A.D."/>
            <person name="Burmester T."/>
            <person name="Clem R.J."/>
            <person name="Feyereisen R."/>
            <person name="Grimmelikhuijzen C.J.P."/>
            <person name="Hamodrakas S.J."/>
            <person name="Hansson B.S."/>
            <person name="Huguet E."/>
            <person name="Jermiin L.S."/>
            <person name="Lan Q."/>
            <person name="Lehman H.K."/>
            <person name="Lorenzen M."/>
            <person name="Merzendorfer H."/>
            <person name="Michalopoulos I."/>
            <person name="Morton D.B."/>
            <person name="Muthukrishnan S."/>
            <person name="Oakeshott J.G."/>
            <person name="Palmer W."/>
            <person name="Park Y."/>
            <person name="Passarelli A.L."/>
            <person name="Rozas J."/>
            <person name="Schwartz L.M."/>
            <person name="Smith W."/>
            <person name="Southgate A."/>
            <person name="Vilcinskas A."/>
            <person name="Vogt R."/>
            <person name="Wang P."/>
            <person name="Werren J."/>
            <person name="Yu X.Q."/>
            <person name="Zhou J.J."/>
            <person name="Brown S.J."/>
            <person name="Scherer S.E."/>
            <person name="Richards S."/>
            <person name="Blissard G.W."/>
        </authorList>
    </citation>
    <scope>NUCLEOTIDE SEQUENCE</scope>
</reference>
<evidence type="ECO:0000259" key="3">
    <source>
        <dbReference type="Pfam" id="PF00077"/>
    </source>
</evidence>
<gene>
    <name evidence="6" type="ORF">O3G_MSEX013500</name>
</gene>
<keyword evidence="7" id="KW-1185">Reference proteome</keyword>
<protein>
    <recommendedName>
        <fullName evidence="8">Reverse transcriptase</fullName>
    </recommendedName>
</protein>
<evidence type="ECO:0000256" key="2">
    <source>
        <dbReference type="SAM" id="MobiDB-lite"/>
    </source>
</evidence>
<dbReference type="Proteomes" id="UP000791440">
    <property type="component" value="Unassembled WGS sequence"/>
</dbReference>
<dbReference type="InterPro" id="IPR005162">
    <property type="entry name" value="Retrotrans_gag_dom"/>
</dbReference>
<comment type="caution">
    <text evidence="6">The sequence shown here is derived from an EMBL/GenBank/DDBJ whole genome shotgun (WGS) entry which is preliminary data.</text>
</comment>
<dbReference type="Pfam" id="PF00078">
    <property type="entry name" value="RVT_1"/>
    <property type="match status" value="1"/>
</dbReference>
<dbReference type="InterPro" id="IPR000477">
    <property type="entry name" value="RT_dom"/>
</dbReference>
<evidence type="ECO:0000313" key="6">
    <source>
        <dbReference type="EMBL" id="KAG6462837.1"/>
    </source>
</evidence>
<dbReference type="Pfam" id="PF03732">
    <property type="entry name" value="Retrotrans_gag"/>
    <property type="match status" value="1"/>
</dbReference>
<dbReference type="GO" id="GO:0016787">
    <property type="term" value="F:hydrolase activity"/>
    <property type="evidence" value="ECO:0007669"/>
    <property type="project" value="UniProtKB-KW"/>
</dbReference>
<dbReference type="InterPro" id="IPR053134">
    <property type="entry name" value="RNA-dir_DNA_polymerase"/>
</dbReference>
<feature type="domain" description="Retropepsins" evidence="3">
    <location>
        <begin position="364"/>
        <end position="465"/>
    </location>
</feature>
<feature type="compositionally biased region" description="Basic and acidic residues" evidence="2">
    <location>
        <begin position="245"/>
        <end position="256"/>
    </location>
</feature>
<feature type="region of interest" description="Disordered" evidence="2">
    <location>
        <begin position="1"/>
        <end position="48"/>
    </location>
</feature>
<name>A0A921ZRC8_MANSE</name>
<dbReference type="PANTHER" id="PTHR24559:SF454">
    <property type="entry name" value="RIBONUCLEASE H"/>
    <property type="match status" value="1"/>
</dbReference>
<keyword evidence="1" id="KW-0378">Hydrolase</keyword>
<dbReference type="Pfam" id="PF00077">
    <property type="entry name" value="RVP"/>
    <property type="match status" value="1"/>
</dbReference>
<accession>A0A921ZRC8</accession>